<evidence type="ECO:0000256" key="3">
    <source>
        <dbReference type="ARBA" id="ARBA00024947"/>
    </source>
</evidence>
<evidence type="ECO:0000313" key="5">
    <source>
        <dbReference type="EMBL" id="ODV80221.1"/>
    </source>
</evidence>
<evidence type="ECO:0000256" key="1">
    <source>
        <dbReference type="ARBA" id="ARBA00006885"/>
    </source>
</evidence>
<dbReference type="AlphaFoldDB" id="A0A1E4SL31"/>
<evidence type="ECO:0000256" key="2">
    <source>
        <dbReference type="ARBA" id="ARBA00011814"/>
    </source>
</evidence>
<name>A0A1E4SL31_9ASCO</name>
<comment type="similarity">
    <text evidence="1">Belongs to the COQ10 family.</text>
</comment>
<keyword evidence="6" id="KW-1185">Reference proteome</keyword>
<dbReference type="GeneID" id="30985745"/>
<accession>A0A1E4SL31</accession>
<sequence>MSYTKNRSSIPSVTQPVRSFLNLPFGNNDVQTHKVSKVVQGNQKQIYDVVSNVALYKEFVPFVEESYVEKKNGDTAIAGLRVGWKQYDEKFECKMTYKPYESVIAESLTLSLFTELHTQWTFKPRKTLHGESCNVELELKYRFKNPLYNAMSSMFSDQVTSIMIKAFETRLKKLSYQSKLKNHSS</sequence>
<proteinExistence type="inferred from homology"/>
<dbReference type="GO" id="GO:0006744">
    <property type="term" value="P:ubiquinone biosynthetic process"/>
    <property type="evidence" value="ECO:0007669"/>
    <property type="project" value="EnsemblFungi"/>
</dbReference>
<dbReference type="STRING" id="984487.A0A1E4SL31"/>
<dbReference type="PANTHER" id="PTHR12901">
    <property type="entry name" value="SPERM PROTEIN HOMOLOG"/>
    <property type="match status" value="1"/>
</dbReference>
<dbReference type="RefSeq" id="XP_020065343.1">
    <property type="nucleotide sequence ID" value="XM_020211609.1"/>
</dbReference>
<dbReference type="GO" id="GO:0048039">
    <property type="term" value="F:ubiquinone binding"/>
    <property type="evidence" value="ECO:0007669"/>
    <property type="project" value="EnsemblFungi"/>
</dbReference>
<dbReference type="GO" id="GO:0005743">
    <property type="term" value="C:mitochondrial inner membrane"/>
    <property type="evidence" value="ECO:0007669"/>
    <property type="project" value="EnsemblFungi"/>
</dbReference>
<dbReference type="InterPro" id="IPR044996">
    <property type="entry name" value="COQ10-like"/>
</dbReference>
<feature type="domain" description="Coenzyme Q-binding protein COQ10 START" evidence="4">
    <location>
        <begin position="43"/>
        <end position="168"/>
    </location>
</feature>
<protein>
    <recommendedName>
        <fullName evidence="4">Coenzyme Q-binding protein COQ10 START domain-containing protein</fullName>
    </recommendedName>
</protein>
<dbReference type="CDD" id="cd07813">
    <property type="entry name" value="COQ10p_like"/>
    <property type="match status" value="1"/>
</dbReference>
<dbReference type="Pfam" id="PF03364">
    <property type="entry name" value="Polyketide_cyc"/>
    <property type="match status" value="1"/>
</dbReference>
<dbReference type="Proteomes" id="UP000094285">
    <property type="component" value="Unassembled WGS sequence"/>
</dbReference>
<dbReference type="PANTHER" id="PTHR12901:SF10">
    <property type="entry name" value="COENZYME Q-BINDING PROTEIN COQ10, MITOCHONDRIAL"/>
    <property type="match status" value="1"/>
</dbReference>
<organism evidence="5 6">
    <name type="scientific">Suhomyces tanzawaensis NRRL Y-17324</name>
    <dbReference type="NCBI Taxonomy" id="984487"/>
    <lineage>
        <taxon>Eukaryota</taxon>
        <taxon>Fungi</taxon>
        <taxon>Dikarya</taxon>
        <taxon>Ascomycota</taxon>
        <taxon>Saccharomycotina</taxon>
        <taxon>Pichiomycetes</taxon>
        <taxon>Debaryomycetaceae</taxon>
        <taxon>Suhomyces</taxon>
    </lineage>
</organism>
<comment type="subunit">
    <text evidence="2">Interacts with coenzyme Q.</text>
</comment>
<dbReference type="OrthoDB" id="292693at2759"/>
<dbReference type="InterPro" id="IPR023393">
    <property type="entry name" value="START-like_dom_sf"/>
</dbReference>
<dbReference type="Gene3D" id="3.30.530.20">
    <property type="match status" value="1"/>
</dbReference>
<dbReference type="EMBL" id="KV453911">
    <property type="protein sequence ID" value="ODV80221.1"/>
    <property type="molecule type" value="Genomic_DNA"/>
</dbReference>
<comment type="function">
    <text evidence="3">Required for the function of coenzyme Q in the respiratory chain. May serve as a chaperone or may be involved in the transport of Q6 from its site of synthesis to the catalytic sites of the respiratory complexes.</text>
</comment>
<dbReference type="SUPFAM" id="SSF55961">
    <property type="entry name" value="Bet v1-like"/>
    <property type="match status" value="1"/>
</dbReference>
<dbReference type="InterPro" id="IPR005031">
    <property type="entry name" value="COQ10_START"/>
</dbReference>
<dbReference type="GO" id="GO:0140104">
    <property type="term" value="F:molecular carrier activity"/>
    <property type="evidence" value="ECO:0007669"/>
    <property type="project" value="EnsemblFungi"/>
</dbReference>
<dbReference type="GO" id="GO:0045333">
    <property type="term" value="P:cellular respiration"/>
    <property type="evidence" value="ECO:0007669"/>
    <property type="project" value="InterPro"/>
</dbReference>
<evidence type="ECO:0000259" key="4">
    <source>
        <dbReference type="Pfam" id="PF03364"/>
    </source>
</evidence>
<evidence type="ECO:0000313" key="6">
    <source>
        <dbReference type="Proteomes" id="UP000094285"/>
    </source>
</evidence>
<gene>
    <name evidence="5" type="ORF">CANTADRAFT_89795</name>
</gene>
<reference evidence="6" key="1">
    <citation type="submission" date="2016-05" db="EMBL/GenBank/DDBJ databases">
        <title>Comparative genomics of biotechnologically important yeasts.</title>
        <authorList>
            <consortium name="DOE Joint Genome Institute"/>
            <person name="Riley R."/>
            <person name="Haridas S."/>
            <person name="Wolfe K.H."/>
            <person name="Lopes M.R."/>
            <person name="Hittinger C.T."/>
            <person name="Goker M."/>
            <person name="Salamov A."/>
            <person name="Wisecaver J."/>
            <person name="Long T.M."/>
            <person name="Aerts A.L."/>
            <person name="Barry K."/>
            <person name="Choi C."/>
            <person name="Clum A."/>
            <person name="Coughlan A.Y."/>
            <person name="Deshpande S."/>
            <person name="Douglass A.P."/>
            <person name="Hanson S.J."/>
            <person name="Klenk H.-P."/>
            <person name="Labutti K."/>
            <person name="Lapidus A."/>
            <person name="Lindquist E."/>
            <person name="Lipzen A."/>
            <person name="Meier-Kolthoff J.P."/>
            <person name="Ohm R.A."/>
            <person name="Otillar R.P."/>
            <person name="Pangilinan J."/>
            <person name="Peng Y."/>
            <person name="Rokas A."/>
            <person name="Rosa C.A."/>
            <person name="Scheuner C."/>
            <person name="Sibirny A.A."/>
            <person name="Slot J.C."/>
            <person name="Stielow J.B."/>
            <person name="Sun H."/>
            <person name="Kurtzman C.P."/>
            <person name="Blackwell M."/>
            <person name="Grigoriev I.V."/>
            <person name="Jeffries T.W."/>
        </authorList>
    </citation>
    <scope>NUCLEOTIDE SEQUENCE [LARGE SCALE GENOMIC DNA]</scope>
    <source>
        <strain evidence="6">NRRL Y-17324</strain>
    </source>
</reference>